<dbReference type="AlphaFoldDB" id="A0A1I4E9B1"/>
<evidence type="ECO:0000313" key="2">
    <source>
        <dbReference type="Proteomes" id="UP000323300"/>
    </source>
</evidence>
<reference evidence="1 2" key="1">
    <citation type="submission" date="2016-10" db="EMBL/GenBank/DDBJ databases">
        <authorList>
            <person name="Varghese N."/>
            <person name="Submissions S."/>
        </authorList>
    </citation>
    <scope>NUCLEOTIDE SEQUENCE [LARGE SCALE GENOMIC DNA]</scope>
    <source>
        <strain evidence="1 2">DSM 21822</strain>
    </source>
</reference>
<dbReference type="OrthoDB" id="9802624at2"/>
<gene>
    <name evidence="1" type="ORF">SAMN04488498_12324</name>
</gene>
<dbReference type="EMBL" id="FOSL01000023">
    <property type="protein sequence ID" value="SFL01187.1"/>
    <property type="molecule type" value="Genomic_DNA"/>
</dbReference>
<keyword evidence="2" id="KW-1185">Reference proteome</keyword>
<dbReference type="Proteomes" id="UP000323300">
    <property type="component" value="Unassembled WGS sequence"/>
</dbReference>
<proteinExistence type="predicted"/>
<organism evidence="1 2">
    <name type="scientific">Neomesorhizobium albiziae</name>
    <dbReference type="NCBI Taxonomy" id="335020"/>
    <lineage>
        <taxon>Bacteria</taxon>
        <taxon>Pseudomonadati</taxon>
        <taxon>Pseudomonadota</taxon>
        <taxon>Alphaproteobacteria</taxon>
        <taxon>Hyphomicrobiales</taxon>
        <taxon>Phyllobacteriaceae</taxon>
        <taxon>Neomesorhizobium</taxon>
    </lineage>
</organism>
<protein>
    <submittedName>
        <fullName evidence="1">5-methylcytosine-specific restriction enzyme A</fullName>
    </submittedName>
</protein>
<sequence length="72" mass="8290">MLNGVDAKHALYREDGRWYNHLELFPGALFDAQGYVVFETQDDYGNCPQLRREKELNVTGGICNIPGYVRVR</sequence>
<dbReference type="RefSeq" id="WP_149763011.1">
    <property type="nucleotide sequence ID" value="NZ_BSPE01000066.1"/>
</dbReference>
<evidence type="ECO:0000313" key="1">
    <source>
        <dbReference type="EMBL" id="SFL01187.1"/>
    </source>
</evidence>
<accession>A0A1I4E9B1</accession>
<name>A0A1I4E9B1_9HYPH</name>